<dbReference type="Pfam" id="PF02037">
    <property type="entry name" value="SAP"/>
    <property type="match status" value="1"/>
</dbReference>
<dbReference type="SUPFAM" id="SSF54695">
    <property type="entry name" value="POZ domain"/>
    <property type="match status" value="1"/>
</dbReference>
<accession>A0AAD8Y631</accession>
<dbReference type="InterPro" id="IPR045005">
    <property type="entry name" value="BPM1-6"/>
</dbReference>
<dbReference type="CDD" id="cd00121">
    <property type="entry name" value="MATH"/>
    <property type="match status" value="1"/>
</dbReference>
<evidence type="ECO:0000259" key="1">
    <source>
        <dbReference type="PROSITE" id="PS50144"/>
    </source>
</evidence>
<organism evidence="3 4">
    <name type="scientific">Skeletonema marinoi</name>
    <dbReference type="NCBI Taxonomy" id="267567"/>
    <lineage>
        <taxon>Eukaryota</taxon>
        <taxon>Sar</taxon>
        <taxon>Stramenopiles</taxon>
        <taxon>Ochrophyta</taxon>
        <taxon>Bacillariophyta</taxon>
        <taxon>Coscinodiscophyceae</taxon>
        <taxon>Thalassiosirophycidae</taxon>
        <taxon>Thalassiosirales</taxon>
        <taxon>Skeletonemataceae</taxon>
        <taxon>Skeletonema</taxon>
        <taxon>Skeletonema marinoi-dohrnii complex</taxon>
    </lineage>
</organism>
<dbReference type="Gene3D" id="1.25.40.420">
    <property type="match status" value="1"/>
</dbReference>
<proteinExistence type="predicted"/>
<name>A0AAD8Y631_9STRA</name>
<dbReference type="PANTHER" id="PTHR26379:SF187">
    <property type="entry name" value="OS07G0655300 PROTEIN"/>
    <property type="match status" value="1"/>
</dbReference>
<comment type="caution">
    <text evidence="3">The sequence shown here is derived from an EMBL/GenBank/DDBJ whole genome shotgun (WGS) entry which is preliminary data.</text>
</comment>
<dbReference type="CDD" id="cd14733">
    <property type="entry name" value="BACK"/>
    <property type="match status" value="1"/>
</dbReference>
<dbReference type="GO" id="GO:0016567">
    <property type="term" value="P:protein ubiquitination"/>
    <property type="evidence" value="ECO:0007669"/>
    <property type="project" value="InterPro"/>
</dbReference>
<evidence type="ECO:0000313" key="3">
    <source>
        <dbReference type="EMBL" id="KAK1739310.1"/>
    </source>
</evidence>
<sequence>MPLLHPRIHTTIDVGNPPSSPDESRYKSIQIHFHGFAYLPHARGRGIISPRFSMNGHQWELGVYPGGELHARHTPRSSTYLAIYIRLCSQGSVTASFDVKLLNKFGDLACRMRSPAINWRSDMITEWSWPQVMRRSKVLDENRYILDDDGTLAIVVSTKEDATAAFVPKNPLTKMMKGMFNDETTADVCFEVCSAEGKDDDDDGTKRAKTSTSFYAHRSILCGCAPMLAALFDVEDTVMSNLISFNTCSAMCMGGSVPKEELMTHAKDIINAADKYSIVNLKLEAEAVYLNSTIFTVDNAMDNLLYADAKNCALLKETVLDFLAENSKEAINNISFADFPGSVVKDLMIAFDRSKKRILQEHCSDSEGEDNDDDDGEDYSLMRVSELRRKLDGKGLDVDGSREAMIEALKNSTALSYAHDATD</sequence>
<reference evidence="3" key="1">
    <citation type="submission" date="2023-06" db="EMBL/GenBank/DDBJ databases">
        <title>Survivors Of The Sea: Transcriptome response of Skeletonema marinoi to long-term dormancy.</title>
        <authorList>
            <person name="Pinder M.I.M."/>
            <person name="Kourtchenko O."/>
            <person name="Robertson E.K."/>
            <person name="Larsson T."/>
            <person name="Maumus F."/>
            <person name="Osuna-Cruz C.M."/>
            <person name="Vancaester E."/>
            <person name="Stenow R."/>
            <person name="Vandepoele K."/>
            <person name="Ploug H."/>
            <person name="Bruchert V."/>
            <person name="Godhe A."/>
            <person name="Topel M."/>
        </authorList>
    </citation>
    <scope>NUCLEOTIDE SEQUENCE</scope>
    <source>
        <strain evidence="3">R05AC</strain>
    </source>
</reference>
<dbReference type="SMART" id="SM00513">
    <property type="entry name" value="SAP"/>
    <property type="match status" value="1"/>
</dbReference>
<dbReference type="Proteomes" id="UP001224775">
    <property type="component" value="Unassembled WGS sequence"/>
</dbReference>
<dbReference type="EMBL" id="JATAAI010000018">
    <property type="protein sequence ID" value="KAK1739310.1"/>
    <property type="molecule type" value="Genomic_DNA"/>
</dbReference>
<keyword evidence="4" id="KW-1185">Reference proteome</keyword>
<evidence type="ECO:0000313" key="4">
    <source>
        <dbReference type="Proteomes" id="UP001224775"/>
    </source>
</evidence>
<evidence type="ECO:0000259" key="2">
    <source>
        <dbReference type="PROSITE" id="PS50800"/>
    </source>
</evidence>
<protein>
    <recommendedName>
        <fullName evidence="5">MATH domain-containing protein</fullName>
    </recommendedName>
</protein>
<dbReference type="Pfam" id="PF22486">
    <property type="entry name" value="MATH_2"/>
    <property type="match status" value="1"/>
</dbReference>
<dbReference type="Gene3D" id="2.60.210.10">
    <property type="entry name" value="Apoptosis, Tumor Necrosis Factor Receptor Associated Protein 2, Chain A"/>
    <property type="match status" value="1"/>
</dbReference>
<feature type="domain" description="MATH" evidence="1">
    <location>
        <begin position="26"/>
        <end position="156"/>
    </location>
</feature>
<dbReference type="InterPro" id="IPR008974">
    <property type="entry name" value="TRAF-like"/>
</dbReference>
<dbReference type="InterPro" id="IPR003034">
    <property type="entry name" value="SAP_dom"/>
</dbReference>
<dbReference type="InterPro" id="IPR011333">
    <property type="entry name" value="SKP1/BTB/POZ_sf"/>
</dbReference>
<dbReference type="InterPro" id="IPR002083">
    <property type="entry name" value="MATH/TRAF_dom"/>
</dbReference>
<dbReference type="AlphaFoldDB" id="A0AAD8Y631"/>
<evidence type="ECO:0008006" key="5">
    <source>
        <dbReference type="Google" id="ProtNLM"/>
    </source>
</evidence>
<dbReference type="PROSITE" id="PS50144">
    <property type="entry name" value="MATH"/>
    <property type="match status" value="1"/>
</dbReference>
<dbReference type="SUPFAM" id="SSF49599">
    <property type="entry name" value="TRAF domain-like"/>
    <property type="match status" value="1"/>
</dbReference>
<dbReference type="PANTHER" id="PTHR26379">
    <property type="entry name" value="BTB/POZ AND MATH DOMAIN-CONTAINING PROTEIN 1"/>
    <property type="match status" value="1"/>
</dbReference>
<dbReference type="PROSITE" id="PS50800">
    <property type="entry name" value="SAP"/>
    <property type="match status" value="1"/>
</dbReference>
<feature type="domain" description="SAP" evidence="2">
    <location>
        <begin position="379"/>
        <end position="413"/>
    </location>
</feature>
<dbReference type="Gene3D" id="3.30.710.10">
    <property type="entry name" value="Potassium Channel Kv1.1, Chain A"/>
    <property type="match status" value="1"/>
</dbReference>
<gene>
    <name evidence="3" type="ORF">QTG54_009853</name>
</gene>